<evidence type="ECO:0000313" key="2">
    <source>
        <dbReference type="EMBL" id="EFK54482.1"/>
    </source>
</evidence>
<sequence>MISVNKDEVDALIADLRVIGAEGQAVEIKSGVGKNIRETLSAFSNSGNGILIVGLSEVDGFQPVVGFDPVKERDALVSRCDELTPPVRPVVDIHHIDDAPVLVAEISELNREDKPCYVTSQGRYNGSYIRSGDSERRLSKYEVDRLLEEEVPPKWDEQPVAEAFVDDLSEPELSGFLKVQRKQRPKTFADGEEKALRRLKILDGDHPTLASLLTMGDYPQQFFPRLTVTFGLFPGTGKGDVTTGARLLDSATFAGTIPELVEAGVAAVEKNMRTASVIGEVYRTDVPDYPLVAVREALVNALMHRDYSPSAQGGQVQINMFVDRLEITSPGGLYGGVTVENLGDAGVSSSRNQRLASFLEDLTFDGGGPVAENRGSGIATMNRALQEALMAPPEFINRITDFTVIFRKRRVAPQERHVTASDRVHDLFTQRESWSAAELVAETGLSRSAVTGAVKQLINSGTVEATEPVRSPRQRYRLSRRST</sequence>
<dbReference type="Proteomes" id="UP000004208">
    <property type="component" value="Unassembled WGS sequence"/>
</dbReference>
<reference evidence="2" key="1">
    <citation type="submission" date="2010-06" db="EMBL/GenBank/DDBJ databases">
        <authorList>
            <person name="Muzny D."/>
            <person name="Qin X."/>
            <person name="Buhay C."/>
            <person name="Dugan-Rocha S."/>
            <person name="Ding Y."/>
            <person name="Chen G."/>
            <person name="Hawes A."/>
            <person name="Holder M."/>
            <person name="Jhangiani S."/>
            <person name="Johnson A."/>
            <person name="Khan Z."/>
            <person name="Li Z."/>
            <person name="Liu W."/>
            <person name="Liu X."/>
            <person name="Perez L."/>
            <person name="Shen H."/>
            <person name="Wang Q."/>
            <person name="Watt J."/>
            <person name="Xi L."/>
            <person name="Xin Y."/>
            <person name="Zhou J."/>
            <person name="Deng J."/>
            <person name="Jiang H."/>
            <person name="Liu Y."/>
            <person name="Qu J."/>
            <person name="Song X.-Z."/>
            <person name="Zhang L."/>
            <person name="Villasana D."/>
            <person name="Johnson A."/>
            <person name="Liu J."/>
            <person name="Liyanage D."/>
            <person name="Lorensuhewa L."/>
            <person name="Robinson T."/>
            <person name="Song A."/>
            <person name="Song B.-B."/>
            <person name="Dinh H."/>
            <person name="Thornton R."/>
            <person name="Coyle M."/>
            <person name="Francisco L."/>
            <person name="Jackson L."/>
            <person name="Javaid M."/>
            <person name="Korchina V."/>
            <person name="Kovar C."/>
            <person name="Mata R."/>
            <person name="Mathew T."/>
            <person name="Ngo R."/>
            <person name="Nguyen L."/>
            <person name="Nguyen N."/>
            <person name="Okwuonu G."/>
            <person name="Ongeri F."/>
            <person name="Pham C."/>
            <person name="Simmons D."/>
            <person name="Wilczek-Boney K."/>
            <person name="Hale W."/>
            <person name="Jakkamsetti A."/>
            <person name="Pham P."/>
            <person name="Ruth R."/>
            <person name="San Lucas F."/>
            <person name="Warren J."/>
            <person name="Zhang J."/>
            <person name="Zhao Z."/>
            <person name="Zhou C."/>
            <person name="Zhu D."/>
            <person name="Lee S."/>
            <person name="Bess C."/>
            <person name="Blankenburg K."/>
            <person name="Forbes L."/>
            <person name="Fu Q."/>
            <person name="Gubbala S."/>
            <person name="Hirani K."/>
            <person name="Jayaseelan J.C."/>
            <person name="Lara F."/>
            <person name="Munidasa M."/>
            <person name="Palculict T."/>
            <person name="Patil S."/>
            <person name="Pu L.-L."/>
            <person name="Saada N."/>
            <person name="Tang L."/>
            <person name="Weissenberger G."/>
            <person name="Zhu Y."/>
            <person name="Hemphill L."/>
            <person name="Shang Y."/>
            <person name="Youmans B."/>
            <person name="Ayvaz T."/>
            <person name="Ross M."/>
            <person name="Santibanez J."/>
            <person name="Aqrawi P."/>
            <person name="Gross S."/>
            <person name="Joshi V."/>
            <person name="Fowler G."/>
            <person name="Nazareth L."/>
            <person name="Reid J."/>
            <person name="Worley K."/>
            <person name="Petrosino J."/>
            <person name="Highlander S."/>
            <person name="Gibbs R."/>
        </authorList>
    </citation>
    <scope>NUCLEOTIDE SEQUENCE [LARGE SCALE GENOMIC DNA]</scope>
    <source>
        <strain evidence="2">ATCC 33030</strain>
    </source>
</reference>
<feature type="domain" description="Schlafen AlbA-2" evidence="1">
    <location>
        <begin position="22"/>
        <end position="138"/>
    </location>
</feature>
<dbReference type="InterPro" id="IPR007421">
    <property type="entry name" value="Schlafen_AlbA_2_dom"/>
</dbReference>
<dbReference type="SUPFAM" id="SSF46785">
    <property type="entry name" value="Winged helix' DNA-binding domain"/>
    <property type="match status" value="1"/>
</dbReference>
<proteinExistence type="predicted"/>
<dbReference type="InterPro" id="IPR036388">
    <property type="entry name" value="WH-like_DNA-bd_sf"/>
</dbReference>
<dbReference type="Gene3D" id="3.30.950.30">
    <property type="entry name" value="Schlafen, AAA domain"/>
    <property type="match status" value="1"/>
</dbReference>
<name>D7WEQ7_9CORY</name>
<dbReference type="InterPro" id="IPR038461">
    <property type="entry name" value="Schlafen_AlbA_2_dom_sf"/>
</dbReference>
<dbReference type="eggNOG" id="COG1846">
    <property type="taxonomic scope" value="Bacteria"/>
</dbReference>
<accession>D7WEQ7</accession>
<evidence type="ECO:0000313" key="3">
    <source>
        <dbReference type="Proteomes" id="UP000004208"/>
    </source>
</evidence>
<dbReference type="STRING" id="585529.HMPREF0291_12140"/>
<dbReference type="HOGENOM" id="CLU_024970_6_0_11"/>
<dbReference type="OrthoDB" id="9805115at2"/>
<gene>
    <name evidence="2" type="ORF">HMPREF0291_12140</name>
</gene>
<dbReference type="Gene3D" id="1.10.10.10">
    <property type="entry name" value="Winged helix-like DNA-binding domain superfamily/Winged helix DNA-binding domain"/>
    <property type="match status" value="1"/>
</dbReference>
<dbReference type="InterPro" id="IPR038475">
    <property type="entry name" value="RecG_C_sf"/>
</dbReference>
<evidence type="ECO:0000259" key="1">
    <source>
        <dbReference type="Pfam" id="PF04326"/>
    </source>
</evidence>
<dbReference type="EMBL" id="ACLJ02000003">
    <property type="protein sequence ID" value="EFK54482.1"/>
    <property type="molecule type" value="Genomic_DNA"/>
</dbReference>
<dbReference type="PANTHER" id="PTHR30595:SF6">
    <property type="entry name" value="SCHLAFEN ALBA-2 DOMAIN-CONTAINING PROTEIN"/>
    <property type="match status" value="1"/>
</dbReference>
<dbReference type="InterPro" id="IPR036390">
    <property type="entry name" value="WH_DNA-bd_sf"/>
</dbReference>
<dbReference type="Pfam" id="PF13749">
    <property type="entry name" value="HATPase_c_4"/>
    <property type="match status" value="1"/>
</dbReference>
<comment type="caution">
    <text evidence="2">The sequence shown here is derived from an EMBL/GenBank/DDBJ whole genome shotgun (WGS) entry which is preliminary data.</text>
</comment>
<dbReference type="AlphaFoldDB" id="D7WEQ7"/>
<dbReference type="PANTHER" id="PTHR30595">
    <property type="entry name" value="GLPR-RELATED TRANSCRIPTIONAL REPRESSOR"/>
    <property type="match status" value="1"/>
</dbReference>
<dbReference type="Gene3D" id="3.30.565.60">
    <property type="match status" value="1"/>
</dbReference>
<dbReference type="eggNOG" id="COG2865">
    <property type="taxonomic scope" value="Bacteria"/>
</dbReference>
<dbReference type="Pfam" id="PF04326">
    <property type="entry name" value="SLFN_AlbA_2"/>
    <property type="match status" value="1"/>
</dbReference>
<keyword evidence="3" id="KW-1185">Reference proteome</keyword>
<dbReference type="RefSeq" id="WP_005291397.1">
    <property type="nucleotide sequence ID" value="NZ_CM000961.1"/>
</dbReference>
<organism evidence="2 3">
    <name type="scientific">Corynebacterium genitalium ATCC 33030</name>
    <dbReference type="NCBI Taxonomy" id="585529"/>
    <lineage>
        <taxon>Bacteria</taxon>
        <taxon>Bacillati</taxon>
        <taxon>Actinomycetota</taxon>
        <taxon>Actinomycetes</taxon>
        <taxon>Mycobacteriales</taxon>
        <taxon>Corynebacteriaceae</taxon>
        <taxon>Corynebacterium</taxon>
    </lineage>
</organism>
<protein>
    <submittedName>
        <fullName evidence="2">Divergent AAA domain protein</fullName>
    </submittedName>
</protein>